<evidence type="ECO:0000313" key="6">
    <source>
        <dbReference type="Proteomes" id="UP001189429"/>
    </source>
</evidence>
<comment type="similarity">
    <text evidence="1">Belongs to the glycosyltransferase 15 family.</text>
</comment>
<organism evidence="5 6">
    <name type="scientific">Prorocentrum cordatum</name>
    <dbReference type="NCBI Taxonomy" id="2364126"/>
    <lineage>
        <taxon>Eukaryota</taxon>
        <taxon>Sar</taxon>
        <taxon>Alveolata</taxon>
        <taxon>Dinophyceae</taxon>
        <taxon>Prorocentrales</taxon>
        <taxon>Prorocentraceae</taxon>
        <taxon>Prorocentrum</taxon>
    </lineage>
</organism>
<evidence type="ECO:0000313" key="5">
    <source>
        <dbReference type="EMBL" id="CAK0798648.1"/>
    </source>
</evidence>
<feature type="compositionally biased region" description="Basic and acidic residues" evidence="3">
    <location>
        <begin position="1057"/>
        <end position="1077"/>
    </location>
</feature>
<dbReference type="Proteomes" id="UP001189429">
    <property type="component" value="Unassembled WGS sequence"/>
</dbReference>
<feature type="compositionally biased region" description="Basic residues" evidence="3">
    <location>
        <begin position="27"/>
        <end position="45"/>
    </location>
</feature>
<evidence type="ECO:0000256" key="1">
    <source>
        <dbReference type="ARBA" id="ARBA00007677"/>
    </source>
</evidence>
<dbReference type="EMBL" id="CAUYUJ010001991">
    <property type="protein sequence ID" value="CAK0798648.1"/>
    <property type="molecule type" value="Genomic_DNA"/>
</dbReference>
<keyword evidence="4" id="KW-0732">Signal</keyword>
<gene>
    <name evidence="5" type="ORF">PCOR1329_LOCUS7341</name>
</gene>
<feature type="signal peptide" evidence="4">
    <location>
        <begin position="1"/>
        <end position="16"/>
    </location>
</feature>
<dbReference type="PANTHER" id="PTHR31121">
    <property type="entry name" value="ALPHA-1,2 MANNOSYLTRANSFERASE KTR1"/>
    <property type="match status" value="1"/>
</dbReference>
<dbReference type="Pfam" id="PF01793">
    <property type="entry name" value="Glyco_transf_15"/>
    <property type="match status" value="1"/>
</dbReference>
<dbReference type="InterPro" id="IPR029044">
    <property type="entry name" value="Nucleotide-diphossugar_trans"/>
</dbReference>
<evidence type="ECO:0000256" key="2">
    <source>
        <dbReference type="ARBA" id="ARBA00022679"/>
    </source>
</evidence>
<comment type="caution">
    <text evidence="5">The sequence shown here is derived from an EMBL/GenBank/DDBJ whole genome shotgun (WGS) entry which is preliminary data.</text>
</comment>
<keyword evidence="6" id="KW-1185">Reference proteome</keyword>
<dbReference type="InterPro" id="IPR002685">
    <property type="entry name" value="Glyco_trans_15"/>
</dbReference>
<feature type="chain" id="PRO_5046414205" evidence="4">
    <location>
        <begin position="17"/>
        <end position="1096"/>
    </location>
</feature>
<feature type="compositionally biased region" description="Low complexity" evidence="3">
    <location>
        <begin position="47"/>
        <end position="72"/>
    </location>
</feature>
<feature type="region of interest" description="Disordered" evidence="3">
    <location>
        <begin position="975"/>
        <end position="1011"/>
    </location>
</feature>
<feature type="region of interest" description="Disordered" evidence="3">
    <location>
        <begin position="657"/>
        <end position="680"/>
    </location>
</feature>
<evidence type="ECO:0000256" key="3">
    <source>
        <dbReference type="SAM" id="MobiDB-lite"/>
    </source>
</evidence>
<evidence type="ECO:0000256" key="4">
    <source>
        <dbReference type="SAM" id="SignalP"/>
    </source>
</evidence>
<feature type="non-terminal residue" evidence="5">
    <location>
        <position position="1"/>
    </location>
</feature>
<sequence length="1096" mass="118176">FTLVLLHLLLRSSYLGCPPRPGEWPRWPRRCRHADHSPPRQRRRSLASAPTRSAAWARSSTGGASTSSTAGRRSWIRAPTASSSRFVLLVARGLADGLVQLGEVGWLRTCQASGCGHCSAEIAEGFGDQESDVERRFAQLTSRLLRFAELFEGACTRSEGGPGKGTPRLLQWRGRVASMSAQVRGIAEAGGAVGSLRDLLSAARVAEGGPASEGFLRVAAGFRRAFGQLHGAVVVALDALPALAVAGRFQGGPASALLGHSGFVAYLRDSLEGADDTAQSWPRVVELAQGRARPVRPFSRTSAICDADRERLFDHQGLPTAIGNRGPYRDSSGAQSWHGAPAHALLEALRLSGTPPAFEFWSVYPPEMNQHHAPCADAHGAHYDPTACLEQSGLEGHVHYVSQRTVAQDRGGGRTEGLGQPSSLSLQAAAFHTPRLWAGQRADAAPESEAMVSQEAWPPELPDSPVDVLYLHPGTGNCALLRDLIQPQASAFRFVYAPINPIVPPPLRVLPDFAHFMARELEEERVEVELSRVFLAQCSLAQVVAILAPRGFALLHVEHLYAVFALEELAAALRGRDPHPADAGQQHGDPQPEWTFEAWRLGWFCSPLSRLTLWLEEQSHFSPSWLDVGGLRPSEAQAATAASVACGLLARQGMRPDATAESACPPGHSAQPGPSEAPPSVRLRMQWALETRGPLSGVAYHLERGAGKKAASWPAGGASGTCVDGACECLVPWRGPRCDVEDSGAGPVFNHPAVTRLDYLWSLDTDSHLPQVLHEDPFEVMHKNESLVLGYQYLTQSSPISAVGLWESTLLYMGYNGVDIVGVAQDKQAFLKRFLMTPQGWKEAPSWNDKVVMTDCELLRVRFFGAGTEYFRYFSFLDSLGGFWKHRWGDHAVRGLGTGIAIWLAESGPAGASGSCLGTCGARPWRPSAYEMAIPYAHQRSCFCRGPLPRCTALGPSASGEAAWPAKKAIWECGPASAAERESKRERGRGIRKAGARWSSGSHARLSTGPSRDLAVPFSWGVFAAGAHGNAQTGSRPLPPPGQPESPNLESYVSPKGKRESERERETKREREREQGPHDPGTAEQGLNIAAGVIGQ</sequence>
<accession>A0ABN9Q2J7</accession>
<reference evidence="5" key="1">
    <citation type="submission" date="2023-10" db="EMBL/GenBank/DDBJ databases">
        <authorList>
            <person name="Chen Y."/>
            <person name="Shah S."/>
            <person name="Dougan E. K."/>
            <person name="Thang M."/>
            <person name="Chan C."/>
        </authorList>
    </citation>
    <scope>NUCLEOTIDE SEQUENCE [LARGE SCALE GENOMIC DNA]</scope>
</reference>
<protein>
    <submittedName>
        <fullName evidence="5">Uncharacterized protein</fullName>
    </submittedName>
</protein>
<dbReference type="Gene3D" id="3.90.550.10">
    <property type="entry name" value="Spore Coat Polysaccharide Biosynthesis Protein SpsA, Chain A"/>
    <property type="match status" value="1"/>
</dbReference>
<proteinExistence type="inferred from homology"/>
<feature type="region of interest" description="Disordered" evidence="3">
    <location>
        <begin position="26"/>
        <end position="72"/>
    </location>
</feature>
<keyword evidence="2" id="KW-0808">Transferase</keyword>
<dbReference type="SUPFAM" id="SSF53448">
    <property type="entry name" value="Nucleotide-diphospho-sugar transferases"/>
    <property type="match status" value="1"/>
</dbReference>
<name>A0ABN9Q2J7_9DINO</name>
<feature type="compositionally biased region" description="Basic and acidic residues" evidence="3">
    <location>
        <begin position="979"/>
        <end position="989"/>
    </location>
</feature>
<feature type="region of interest" description="Disordered" evidence="3">
    <location>
        <begin position="1029"/>
        <end position="1096"/>
    </location>
</feature>
<dbReference type="PANTHER" id="PTHR31121:SF6">
    <property type="entry name" value="ALPHA-1,2 MANNOSYLTRANSFERASE KTR1"/>
    <property type="match status" value="1"/>
</dbReference>